<feature type="region of interest" description="Disordered" evidence="1">
    <location>
        <begin position="1"/>
        <end position="42"/>
    </location>
</feature>
<dbReference type="AlphaFoldDB" id="A0AAN9Y0N1"/>
<evidence type="ECO:0000256" key="1">
    <source>
        <dbReference type="SAM" id="MobiDB-lite"/>
    </source>
</evidence>
<proteinExistence type="predicted"/>
<keyword evidence="3" id="KW-1185">Reference proteome</keyword>
<dbReference type="Proteomes" id="UP001367676">
    <property type="component" value="Unassembled WGS sequence"/>
</dbReference>
<protein>
    <submittedName>
        <fullName evidence="2">Uncharacterized protein</fullName>
    </submittedName>
</protein>
<comment type="caution">
    <text evidence="2">The sequence shown here is derived from an EMBL/GenBank/DDBJ whole genome shotgun (WGS) entry which is preliminary data.</text>
</comment>
<gene>
    <name evidence="2" type="ORF">V9T40_012544</name>
</gene>
<evidence type="ECO:0000313" key="2">
    <source>
        <dbReference type="EMBL" id="KAK7576258.1"/>
    </source>
</evidence>
<reference evidence="2 3" key="1">
    <citation type="submission" date="2024-03" db="EMBL/GenBank/DDBJ databases">
        <title>Adaptation during the transition from Ophiocordyceps entomopathogen to insect associate is accompanied by gene loss and intensified selection.</title>
        <authorList>
            <person name="Ward C.M."/>
            <person name="Onetto C.A."/>
            <person name="Borneman A.R."/>
        </authorList>
    </citation>
    <scope>NUCLEOTIDE SEQUENCE [LARGE SCALE GENOMIC DNA]</scope>
    <source>
        <strain evidence="2">AWRI1</strain>
        <tissue evidence="2">Single Adult Female</tissue>
    </source>
</reference>
<evidence type="ECO:0000313" key="3">
    <source>
        <dbReference type="Proteomes" id="UP001367676"/>
    </source>
</evidence>
<accession>A0AAN9Y0N1</accession>
<organism evidence="2 3">
    <name type="scientific">Parthenolecanium corni</name>
    <dbReference type="NCBI Taxonomy" id="536013"/>
    <lineage>
        <taxon>Eukaryota</taxon>
        <taxon>Metazoa</taxon>
        <taxon>Ecdysozoa</taxon>
        <taxon>Arthropoda</taxon>
        <taxon>Hexapoda</taxon>
        <taxon>Insecta</taxon>
        <taxon>Pterygota</taxon>
        <taxon>Neoptera</taxon>
        <taxon>Paraneoptera</taxon>
        <taxon>Hemiptera</taxon>
        <taxon>Sternorrhyncha</taxon>
        <taxon>Coccoidea</taxon>
        <taxon>Coccidae</taxon>
        <taxon>Parthenolecanium</taxon>
    </lineage>
</organism>
<dbReference type="EMBL" id="JBBCAQ010000036">
    <property type="protein sequence ID" value="KAK7576258.1"/>
    <property type="molecule type" value="Genomic_DNA"/>
</dbReference>
<name>A0AAN9Y0N1_9HEMI</name>
<sequence length="114" mass="12872">MSRRSAESPGESARPSKLPKQISNPNQVQLEKGTTPLSDSISDEDFIPRLPVEFNKEADEQLLLPLKEKAALEVIEFQSDDNRMSCILFEICCSLKKLRLLKVPIEGPFFPEQV</sequence>